<evidence type="ECO:0000313" key="5">
    <source>
        <dbReference type="EMBL" id="MYN01268.1"/>
    </source>
</evidence>
<name>A0A6N9HCK7_9BURK</name>
<dbReference type="Proteomes" id="UP000448575">
    <property type="component" value="Unassembled WGS sequence"/>
</dbReference>
<dbReference type="GO" id="GO:0006950">
    <property type="term" value="P:response to stress"/>
    <property type="evidence" value="ECO:0007669"/>
    <property type="project" value="TreeGrafter"/>
</dbReference>
<evidence type="ECO:0000256" key="2">
    <source>
        <dbReference type="ARBA" id="ARBA00023125"/>
    </source>
</evidence>
<dbReference type="InterPro" id="IPR036388">
    <property type="entry name" value="WH-like_DNA-bd_sf"/>
</dbReference>
<dbReference type="RefSeq" id="WP_161024275.1">
    <property type="nucleotide sequence ID" value="NZ_WWCJ01000002.1"/>
</dbReference>
<keyword evidence="6" id="KW-1185">Reference proteome</keyword>
<dbReference type="PANTHER" id="PTHR33164:SF43">
    <property type="entry name" value="HTH-TYPE TRANSCRIPTIONAL REPRESSOR YETL"/>
    <property type="match status" value="1"/>
</dbReference>
<dbReference type="InterPro" id="IPR036390">
    <property type="entry name" value="WH_DNA-bd_sf"/>
</dbReference>
<dbReference type="GO" id="GO:0003677">
    <property type="term" value="F:DNA binding"/>
    <property type="evidence" value="ECO:0007669"/>
    <property type="project" value="UniProtKB-KW"/>
</dbReference>
<dbReference type="InterPro" id="IPR000835">
    <property type="entry name" value="HTH_MarR-typ"/>
</dbReference>
<keyword evidence="1" id="KW-0805">Transcription regulation</keyword>
<keyword evidence="2" id="KW-0238">DNA-binding</keyword>
<dbReference type="AlphaFoldDB" id="A0A6N9HCK7"/>
<dbReference type="SUPFAM" id="SSF46785">
    <property type="entry name" value="Winged helix' DNA-binding domain"/>
    <property type="match status" value="1"/>
</dbReference>
<dbReference type="PROSITE" id="PS01117">
    <property type="entry name" value="HTH_MARR_1"/>
    <property type="match status" value="1"/>
</dbReference>
<sequence>MDTTSTRIISAISRIGSVLRSGMWEFATRENLNPAQAEILQLLHNRAPQGVRLSWVARQLSISAASASDSVAALVAKGLVRKVRALDDGRATDLHLSDEGRLVAERIAGATGFADEAVATLSPQAQQQLLGGLLQVIGQLQKTERFPELRACLSCKYFQPNRHADAAAPHHCGLMGAPLPVAMLRLDCPEHEPADPVQQVKNWQALV</sequence>
<protein>
    <submittedName>
        <fullName evidence="5">MarR family transcriptional regulator</fullName>
    </submittedName>
</protein>
<dbReference type="InterPro" id="IPR023187">
    <property type="entry name" value="Tscrpt_reg_MarR-type_CS"/>
</dbReference>
<dbReference type="GO" id="GO:0003700">
    <property type="term" value="F:DNA-binding transcription factor activity"/>
    <property type="evidence" value="ECO:0007669"/>
    <property type="project" value="InterPro"/>
</dbReference>
<proteinExistence type="predicted"/>
<evidence type="ECO:0000313" key="6">
    <source>
        <dbReference type="Proteomes" id="UP000448575"/>
    </source>
</evidence>
<evidence type="ECO:0000256" key="1">
    <source>
        <dbReference type="ARBA" id="ARBA00023015"/>
    </source>
</evidence>
<accession>A0A6N9HCK7</accession>
<gene>
    <name evidence="5" type="ORF">GTP41_04055</name>
</gene>
<evidence type="ECO:0000256" key="3">
    <source>
        <dbReference type="ARBA" id="ARBA00023163"/>
    </source>
</evidence>
<reference evidence="5 6" key="1">
    <citation type="submission" date="2019-12" db="EMBL/GenBank/DDBJ databases">
        <title>Novel species isolated from a subtropical stream in China.</title>
        <authorList>
            <person name="Lu H."/>
        </authorList>
    </citation>
    <scope>NUCLEOTIDE SEQUENCE [LARGE SCALE GENOMIC DNA]</scope>
    <source>
        <strain evidence="5 6">DS3</strain>
    </source>
</reference>
<organism evidence="5 6">
    <name type="scientific">Pseudoduganella guangdongensis</name>
    <dbReference type="NCBI Taxonomy" id="2692179"/>
    <lineage>
        <taxon>Bacteria</taxon>
        <taxon>Pseudomonadati</taxon>
        <taxon>Pseudomonadota</taxon>
        <taxon>Betaproteobacteria</taxon>
        <taxon>Burkholderiales</taxon>
        <taxon>Oxalobacteraceae</taxon>
        <taxon>Telluria group</taxon>
        <taxon>Pseudoduganella</taxon>
    </lineage>
</organism>
<dbReference type="Pfam" id="PF12802">
    <property type="entry name" value="MarR_2"/>
    <property type="match status" value="1"/>
</dbReference>
<dbReference type="PANTHER" id="PTHR33164">
    <property type="entry name" value="TRANSCRIPTIONAL REGULATOR, MARR FAMILY"/>
    <property type="match status" value="1"/>
</dbReference>
<keyword evidence="3" id="KW-0804">Transcription</keyword>
<dbReference type="InterPro" id="IPR039422">
    <property type="entry name" value="MarR/SlyA-like"/>
</dbReference>
<dbReference type="SMART" id="SM00347">
    <property type="entry name" value="HTH_MARR"/>
    <property type="match status" value="1"/>
</dbReference>
<comment type="caution">
    <text evidence="5">The sequence shown here is derived from an EMBL/GenBank/DDBJ whole genome shotgun (WGS) entry which is preliminary data.</text>
</comment>
<dbReference type="Gene3D" id="1.10.10.10">
    <property type="entry name" value="Winged helix-like DNA-binding domain superfamily/Winged helix DNA-binding domain"/>
    <property type="match status" value="1"/>
</dbReference>
<feature type="domain" description="HTH marR-type" evidence="4">
    <location>
        <begin position="5"/>
        <end position="139"/>
    </location>
</feature>
<dbReference type="EMBL" id="WWCJ01000002">
    <property type="protein sequence ID" value="MYN01268.1"/>
    <property type="molecule type" value="Genomic_DNA"/>
</dbReference>
<dbReference type="PROSITE" id="PS50995">
    <property type="entry name" value="HTH_MARR_2"/>
    <property type="match status" value="1"/>
</dbReference>
<evidence type="ECO:0000259" key="4">
    <source>
        <dbReference type="PROSITE" id="PS50995"/>
    </source>
</evidence>